<feature type="domain" description="Beta-lactamase-related" evidence="1">
    <location>
        <begin position="52"/>
        <end position="369"/>
    </location>
</feature>
<dbReference type="PROSITE" id="PS00146">
    <property type="entry name" value="BETA_LACTAMASE_A"/>
    <property type="match status" value="1"/>
</dbReference>
<accession>A0ABX2KNA8</accession>
<protein>
    <submittedName>
        <fullName evidence="2">Serine hydrolase</fullName>
    </submittedName>
</protein>
<reference evidence="2 3" key="1">
    <citation type="submission" date="2019-10" db="EMBL/GenBank/DDBJ databases">
        <title>Genome sequence of Azospirillum melinis.</title>
        <authorList>
            <person name="Ambrosini A."/>
            <person name="Sant'Anna F.H."/>
            <person name="Cassan F.D."/>
            <person name="Souza E.M."/>
            <person name="Passaglia L.M.P."/>
        </authorList>
    </citation>
    <scope>NUCLEOTIDE SEQUENCE [LARGE SCALE GENOMIC DNA]</scope>
    <source>
        <strain evidence="2 3">TMCY0552</strain>
    </source>
</reference>
<dbReference type="Pfam" id="PF00144">
    <property type="entry name" value="Beta-lactamase"/>
    <property type="match status" value="1"/>
</dbReference>
<dbReference type="EMBL" id="WHOS01000035">
    <property type="protein sequence ID" value="NUB02107.1"/>
    <property type="molecule type" value="Genomic_DNA"/>
</dbReference>
<dbReference type="GO" id="GO:0016787">
    <property type="term" value="F:hydrolase activity"/>
    <property type="evidence" value="ECO:0007669"/>
    <property type="project" value="UniProtKB-KW"/>
</dbReference>
<sequence>MQGQGQGGSSGFRCLIGPSIGHLPRLIPGLALLLALAVPLSDAAAAKPDRLQRLLDRFLADEELDGGILLVSGPDGRRVVVSGIADRKGGRPVAEDTRFYVASVGKMATAAAVLQQVEEGLLSLDQPVRELASDLPLDRIANANRARLVHLLDHSSGIPDYITDAYQADEAAKPERLPRDGTLLAYAAGEKATGPVGGHYEYSNSNYVLLGHIASRRDGVPFAQVLRNRVLERAGMGSTSVGADPRDRSLAHGYTEEGDVSRRSWAATTGDGPLVTTAGDLERFVFALFRDNRLLGAATVRRMLTPSENEEGQGLGVALWKDRWGRGVGHDGRYDGFEADVRYYPGRRTALIFLTNGNQQSDDALLDAVAEEVFGP</sequence>
<keyword evidence="3" id="KW-1185">Reference proteome</keyword>
<proteinExistence type="predicted"/>
<organism evidence="2 3">
    <name type="scientific">Azospirillum melinis</name>
    <dbReference type="NCBI Taxonomy" id="328839"/>
    <lineage>
        <taxon>Bacteria</taxon>
        <taxon>Pseudomonadati</taxon>
        <taxon>Pseudomonadota</taxon>
        <taxon>Alphaproteobacteria</taxon>
        <taxon>Rhodospirillales</taxon>
        <taxon>Azospirillaceae</taxon>
        <taxon>Azospirillum</taxon>
    </lineage>
</organism>
<dbReference type="PANTHER" id="PTHR46825">
    <property type="entry name" value="D-ALANYL-D-ALANINE-CARBOXYPEPTIDASE/ENDOPEPTIDASE AMPH"/>
    <property type="match status" value="1"/>
</dbReference>
<dbReference type="PANTHER" id="PTHR46825:SF9">
    <property type="entry name" value="BETA-LACTAMASE-RELATED DOMAIN-CONTAINING PROTEIN"/>
    <property type="match status" value="1"/>
</dbReference>
<comment type="caution">
    <text evidence="2">The sequence shown here is derived from an EMBL/GenBank/DDBJ whole genome shotgun (WGS) entry which is preliminary data.</text>
</comment>
<evidence type="ECO:0000313" key="3">
    <source>
        <dbReference type="Proteomes" id="UP000605086"/>
    </source>
</evidence>
<dbReference type="InterPro" id="IPR001466">
    <property type="entry name" value="Beta-lactam-related"/>
</dbReference>
<evidence type="ECO:0000313" key="2">
    <source>
        <dbReference type="EMBL" id="NUB02107.1"/>
    </source>
</evidence>
<dbReference type="InterPro" id="IPR012338">
    <property type="entry name" value="Beta-lactam/transpept-like"/>
</dbReference>
<evidence type="ECO:0000259" key="1">
    <source>
        <dbReference type="Pfam" id="PF00144"/>
    </source>
</evidence>
<dbReference type="InterPro" id="IPR050491">
    <property type="entry name" value="AmpC-like"/>
</dbReference>
<dbReference type="InterPro" id="IPR023650">
    <property type="entry name" value="Beta-lactam_class-A_AS"/>
</dbReference>
<dbReference type="SUPFAM" id="SSF56601">
    <property type="entry name" value="beta-lactamase/transpeptidase-like"/>
    <property type="match status" value="1"/>
</dbReference>
<name>A0ABX2KNA8_9PROT</name>
<keyword evidence="2" id="KW-0378">Hydrolase</keyword>
<dbReference type="Gene3D" id="3.40.710.10">
    <property type="entry name" value="DD-peptidase/beta-lactamase superfamily"/>
    <property type="match status" value="1"/>
</dbReference>
<dbReference type="Proteomes" id="UP000605086">
    <property type="component" value="Unassembled WGS sequence"/>
</dbReference>
<gene>
    <name evidence="2" type="ORF">GBZ48_22970</name>
</gene>